<feature type="transmembrane region" description="Helical" evidence="1">
    <location>
        <begin position="123"/>
        <end position="145"/>
    </location>
</feature>
<dbReference type="InterPro" id="IPR025498">
    <property type="entry name" value="DUF4389"/>
</dbReference>
<evidence type="ECO:0000313" key="3">
    <source>
        <dbReference type="Proteomes" id="UP000285112"/>
    </source>
</evidence>
<dbReference type="RefSeq" id="WP_120023061.1">
    <property type="nucleotide sequence ID" value="NZ_QZFV01000069.1"/>
</dbReference>
<reference evidence="2 3" key="1">
    <citation type="submission" date="2018-09" db="EMBL/GenBank/DDBJ databases">
        <title>YIM PH 21725 draft genome.</title>
        <authorList>
            <person name="Miao C."/>
        </authorList>
    </citation>
    <scope>NUCLEOTIDE SEQUENCE [LARGE SCALE GENOMIC DNA]</scope>
    <source>
        <strain evidence="3">YIM PH21725</strain>
    </source>
</reference>
<dbReference type="EMBL" id="QZFV01000069">
    <property type="protein sequence ID" value="RJQ87252.1"/>
    <property type="molecule type" value="Genomic_DNA"/>
</dbReference>
<name>A0A419I727_9PSEU</name>
<dbReference type="OrthoDB" id="156718at2"/>
<keyword evidence="1" id="KW-1133">Transmembrane helix</keyword>
<gene>
    <name evidence="2" type="ORF">D5S19_09990</name>
</gene>
<dbReference type="AlphaFoldDB" id="A0A419I727"/>
<proteinExistence type="predicted"/>
<organism evidence="2 3">
    <name type="scientific">Amycolatopsis panacis</name>
    <dbReference type="NCBI Taxonomy" id="2340917"/>
    <lineage>
        <taxon>Bacteria</taxon>
        <taxon>Bacillati</taxon>
        <taxon>Actinomycetota</taxon>
        <taxon>Actinomycetes</taxon>
        <taxon>Pseudonocardiales</taxon>
        <taxon>Pseudonocardiaceae</taxon>
        <taxon>Amycolatopsis</taxon>
    </lineage>
</organism>
<accession>A0A419I727</accession>
<keyword evidence="3" id="KW-1185">Reference proteome</keyword>
<sequence length="216" mass="24133">MTSAYPVRVEADLDEPLSRWLWLVKWLLLVPHWVVLAVLWLAYPVVGLCALFAILITGRYPRPLFAFTVGVLRWSWRVHYYGYAALGTDRYPPFTWSADVAYPARLDVAYPDRLSRGLVLVKWWLLVLPHAFVVALFTGAGGFAAHPGAGAGWDGGLIGVLVLVAAVVLLFTGRYPRPVFDFVLGMDRWTLRVAAYASLLTDAYPPFRLDQGGAER</sequence>
<keyword evidence="1" id="KW-0812">Transmembrane</keyword>
<keyword evidence="1" id="KW-0472">Membrane</keyword>
<dbReference type="Pfam" id="PF14333">
    <property type="entry name" value="DUF4389"/>
    <property type="match status" value="2"/>
</dbReference>
<feature type="transmembrane region" description="Helical" evidence="1">
    <location>
        <begin position="151"/>
        <end position="171"/>
    </location>
</feature>
<dbReference type="Proteomes" id="UP000285112">
    <property type="component" value="Unassembled WGS sequence"/>
</dbReference>
<comment type="caution">
    <text evidence="2">The sequence shown here is derived from an EMBL/GenBank/DDBJ whole genome shotgun (WGS) entry which is preliminary data.</text>
</comment>
<evidence type="ECO:0000313" key="2">
    <source>
        <dbReference type="EMBL" id="RJQ87252.1"/>
    </source>
</evidence>
<protein>
    <submittedName>
        <fullName evidence="2">DUF4389 domain-containing protein</fullName>
    </submittedName>
</protein>
<evidence type="ECO:0000256" key="1">
    <source>
        <dbReference type="SAM" id="Phobius"/>
    </source>
</evidence>
<feature type="transmembrane region" description="Helical" evidence="1">
    <location>
        <begin position="33"/>
        <end position="56"/>
    </location>
</feature>